<proteinExistence type="predicted"/>
<dbReference type="PATRIC" id="fig|1339315.3.peg.3337"/>
<dbReference type="AlphaFoldDB" id="A0A015UHT5"/>
<feature type="transmembrane region" description="Helical" evidence="1">
    <location>
        <begin position="32"/>
        <end position="50"/>
    </location>
</feature>
<evidence type="ECO:0000313" key="3">
    <source>
        <dbReference type="Proteomes" id="UP000020529"/>
    </source>
</evidence>
<gene>
    <name evidence="2" type="ORF">M124_2649</name>
</gene>
<evidence type="ECO:0000313" key="2">
    <source>
        <dbReference type="EMBL" id="EXY73503.1"/>
    </source>
</evidence>
<sequence length="114" mass="12521">MKQLIPALFAVGAVMALIGAAVFITGWVYAPYIYTIGAGFVALAQVNTPLRAKSKTLRRLRIQQIFGALALILTGAFMFTTRGNEWIACLTIAAILELYTAFRIPQEEEKELAK</sequence>
<evidence type="ECO:0000256" key="1">
    <source>
        <dbReference type="SAM" id="Phobius"/>
    </source>
</evidence>
<dbReference type="RefSeq" id="WP_022347751.1">
    <property type="nucleotide sequence ID" value="NZ_JGCY01000356.1"/>
</dbReference>
<accession>A0A015UHT5</accession>
<feature type="transmembrane region" description="Helical" evidence="1">
    <location>
        <begin position="7"/>
        <end position="26"/>
    </location>
</feature>
<feature type="transmembrane region" description="Helical" evidence="1">
    <location>
        <begin position="62"/>
        <end position="79"/>
    </location>
</feature>
<keyword evidence="1" id="KW-0812">Transmembrane</keyword>
<name>A0A015UHT5_BACFG</name>
<dbReference type="EMBL" id="JGCY01000356">
    <property type="protein sequence ID" value="EXY73503.1"/>
    <property type="molecule type" value="Genomic_DNA"/>
</dbReference>
<comment type="caution">
    <text evidence="2">The sequence shown here is derived from an EMBL/GenBank/DDBJ whole genome shotgun (WGS) entry which is preliminary data.</text>
</comment>
<dbReference type="Proteomes" id="UP000020529">
    <property type="component" value="Unassembled WGS sequence"/>
</dbReference>
<keyword evidence="1" id="KW-1133">Transmembrane helix</keyword>
<organism evidence="2 3">
    <name type="scientific">Bacteroides fragilis str. 3988T(B)14</name>
    <dbReference type="NCBI Taxonomy" id="1339315"/>
    <lineage>
        <taxon>Bacteria</taxon>
        <taxon>Pseudomonadati</taxon>
        <taxon>Bacteroidota</taxon>
        <taxon>Bacteroidia</taxon>
        <taxon>Bacteroidales</taxon>
        <taxon>Bacteroidaceae</taxon>
        <taxon>Bacteroides</taxon>
    </lineage>
</organism>
<keyword evidence="1" id="KW-0472">Membrane</keyword>
<protein>
    <submittedName>
        <fullName evidence="2">Putative membrane protein</fullName>
    </submittedName>
</protein>
<reference evidence="2 3" key="1">
    <citation type="submission" date="2014-02" db="EMBL/GenBank/DDBJ databases">
        <authorList>
            <person name="Sears C."/>
            <person name="Carroll K."/>
            <person name="Sack B.R."/>
            <person name="Qadri F."/>
            <person name="Myers L.L."/>
            <person name="Chung G.-T."/>
            <person name="Escheverria P."/>
            <person name="Fraser C.M."/>
            <person name="Sadzewicz L."/>
            <person name="Shefchek K.A."/>
            <person name="Tallon L."/>
            <person name="Das S.P."/>
            <person name="Daugherty S."/>
            <person name="Mongodin E.F."/>
        </authorList>
    </citation>
    <scope>NUCLEOTIDE SEQUENCE [LARGE SCALE GENOMIC DNA]</scope>
    <source>
        <strain evidence="3">3988T(B)14</strain>
    </source>
</reference>